<protein>
    <submittedName>
        <fullName evidence="8">Membrane protein</fullName>
    </submittedName>
</protein>
<feature type="transmembrane region" description="Helical" evidence="6">
    <location>
        <begin position="623"/>
        <end position="644"/>
    </location>
</feature>
<evidence type="ECO:0000256" key="3">
    <source>
        <dbReference type="ARBA" id="ARBA00022692"/>
    </source>
</evidence>
<keyword evidence="4 6" id="KW-1133">Transmembrane helix</keyword>
<feature type="transmembrane region" description="Helical" evidence="6">
    <location>
        <begin position="209"/>
        <end position="229"/>
    </location>
</feature>
<dbReference type="EMBL" id="BMQL01000005">
    <property type="protein sequence ID" value="GGR02389.1"/>
    <property type="molecule type" value="Genomic_DNA"/>
</dbReference>
<dbReference type="GO" id="GO:0005886">
    <property type="term" value="C:plasma membrane"/>
    <property type="evidence" value="ECO:0007669"/>
    <property type="project" value="UniProtKB-SubCell"/>
</dbReference>
<keyword evidence="3 6" id="KW-0812">Transmembrane</keyword>
<dbReference type="Pfam" id="PF03176">
    <property type="entry name" value="MMPL"/>
    <property type="match status" value="2"/>
</dbReference>
<evidence type="ECO:0000256" key="1">
    <source>
        <dbReference type="ARBA" id="ARBA00004651"/>
    </source>
</evidence>
<dbReference type="InterPro" id="IPR004869">
    <property type="entry name" value="MMPL_dom"/>
</dbReference>
<dbReference type="PANTHER" id="PTHR33406">
    <property type="entry name" value="MEMBRANE PROTEIN MJ1562-RELATED"/>
    <property type="match status" value="1"/>
</dbReference>
<dbReference type="AlphaFoldDB" id="A0A918C1F4"/>
<dbReference type="InterPro" id="IPR000731">
    <property type="entry name" value="SSD"/>
</dbReference>
<feature type="transmembrane region" description="Helical" evidence="6">
    <location>
        <begin position="550"/>
        <end position="572"/>
    </location>
</feature>
<comment type="caution">
    <text evidence="8">The sequence shown here is derived from an EMBL/GenBank/DDBJ whole genome shotgun (WGS) entry which is preliminary data.</text>
</comment>
<evidence type="ECO:0000259" key="7">
    <source>
        <dbReference type="PROSITE" id="PS50156"/>
    </source>
</evidence>
<feature type="transmembrane region" description="Helical" evidence="6">
    <location>
        <begin position="287"/>
        <end position="308"/>
    </location>
</feature>
<keyword evidence="5 6" id="KW-0472">Membrane</keyword>
<evidence type="ECO:0000256" key="5">
    <source>
        <dbReference type="ARBA" id="ARBA00023136"/>
    </source>
</evidence>
<dbReference type="PROSITE" id="PS50156">
    <property type="entry name" value="SSD"/>
    <property type="match status" value="1"/>
</dbReference>
<dbReference type="InterPro" id="IPR050545">
    <property type="entry name" value="Mycobact_MmpL"/>
</dbReference>
<feature type="domain" description="SSD" evidence="7">
    <location>
        <begin position="206"/>
        <end position="337"/>
    </location>
</feature>
<evidence type="ECO:0000256" key="4">
    <source>
        <dbReference type="ARBA" id="ARBA00022989"/>
    </source>
</evidence>
<accession>A0A918C1F4</accession>
<evidence type="ECO:0000256" key="2">
    <source>
        <dbReference type="ARBA" id="ARBA00022475"/>
    </source>
</evidence>
<dbReference type="Gene3D" id="1.20.1640.10">
    <property type="entry name" value="Multidrug efflux transporter AcrB transmembrane domain"/>
    <property type="match status" value="2"/>
</dbReference>
<dbReference type="RefSeq" id="WP_189088832.1">
    <property type="nucleotide sequence ID" value="NZ_BMQL01000005.1"/>
</dbReference>
<sequence length="746" mass="79315">MQPLARFVTSRPWLVLALWLALVLVCAPLAARAPAQLSADPGSLTHSESATVIELLKDRFGEGDTNTVLLLTQSEGKPDSPAFQTAYTTLLDGLRSVPGVGKVTPYSEQVGYPAVSPDGRLTLSLAQIPLRIPGTAALKRLRAYLDTWQTGAGKNAPFRVRVTGGQAIANDFTTYAESDTKRSEFAALPLTAIVLLLVFGALVATGLPLLMSVLSITVAMAGLYGLTQLTVISTFAQSVITLLGLGAGIDYALLMVNRFREELQRPLQPGGAQGAAYRTVLTAGRSVAFSGLTVAVAMAALIIPPLAFVRGMGFGGVLVVLLTVLVSITALPACFVLLGERVNSPRLLKLTWSQNARASEAWTAFARKVIARPWLGLVGCTVLLLALAAPALDLKTGYAGAFGLTAGVDSRDALRQVQALGAGGLLSNFEVVFDLKEQTYGPQSRDMLRRVSTELQALPGVQTVISPFLTASALRGGGSSLDSLGQLATLTRRSISADRHHLRLTIIPARYLRADQIDAYETRLRAVLDTAGVAYLVGGAPVGEREFTRAITSATPLAVGIVFGVTFLLFLVAFRSIVLPLKSILMNSLTVGAAYGVVVLVVQKGFLAGPLGIPDDVGVLDSSLPLLLFAVLFGLSMDYEIFLLSRVQEEHLRGASNDEAIVLAVGRTARIITSAAAIMFIVFCAFIVGRVVVNKSIGLGLAVAVLLDATLVRLILVPSFLKLAGKWNWWLPKWLDRLLPHVDIEH</sequence>
<name>A0A918C1F4_9DEIO</name>
<proteinExistence type="predicted"/>
<feature type="transmembrane region" description="Helical" evidence="6">
    <location>
        <begin position="314"/>
        <end position="339"/>
    </location>
</feature>
<keyword evidence="9" id="KW-1185">Reference proteome</keyword>
<reference evidence="8" key="1">
    <citation type="journal article" date="2014" name="Int. J. Syst. Evol. Microbiol.">
        <title>Complete genome sequence of Corynebacterium casei LMG S-19264T (=DSM 44701T), isolated from a smear-ripened cheese.</title>
        <authorList>
            <consortium name="US DOE Joint Genome Institute (JGI-PGF)"/>
            <person name="Walter F."/>
            <person name="Albersmeier A."/>
            <person name="Kalinowski J."/>
            <person name="Ruckert C."/>
        </authorList>
    </citation>
    <scope>NUCLEOTIDE SEQUENCE</scope>
    <source>
        <strain evidence="8">JCM 31311</strain>
    </source>
</reference>
<feature type="transmembrane region" description="Helical" evidence="6">
    <location>
        <begin position="671"/>
        <end position="693"/>
    </location>
</feature>
<keyword evidence="2" id="KW-1003">Cell membrane</keyword>
<gene>
    <name evidence="8" type="ORF">GCM10008957_14190</name>
</gene>
<organism evidence="8 9">
    <name type="scientific">Deinococcus ruber</name>
    <dbReference type="NCBI Taxonomy" id="1848197"/>
    <lineage>
        <taxon>Bacteria</taxon>
        <taxon>Thermotogati</taxon>
        <taxon>Deinococcota</taxon>
        <taxon>Deinococci</taxon>
        <taxon>Deinococcales</taxon>
        <taxon>Deinococcaceae</taxon>
        <taxon>Deinococcus</taxon>
    </lineage>
</organism>
<dbReference type="Proteomes" id="UP000603865">
    <property type="component" value="Unassembled WGS sequence"/>
</dbReference>
<evidence type="ECO:0000313" key="8">
    <source>
        <dbReference type="EMBL" id="GGR02389.1"/>
    </source>
</evidence>
<evidence type="ECO:0000313" key="9">
    <source>
        <dbReference type="Proteomes" id="UP000603865"/>
    </source>
</evidence>
<feature type="transmembrane region" description="Helical" evidence="6">
    <location>
        <begin position="185"/>
        <end position="204"/>
    </location>
</feature>
<feature type="transmembrane region" description="Helical" evidence="6">
    <location>
        <begin position="235"/>
        <end position="256"/>
    </location>
</feature>
<dbReference type="PANTHER" id="PTHR33406:SF13">
    <property type="entry name" value="MEMBRANE PROTEIN YDFJ"/>
    <property type="match status" value="1"/>
</dbReference>
<feature type="transmembrane region" description="Helical" evidence="6">
    <location>
        <begin position="584"/>
        <end position="603"/>
    </location>
</feature>
<dbReference type="SUPFAM" id="SSF82866">
    <property type="entry name" value="Multidrug efflux transporter AcrB transmembrane domain"/>
    <property type="match status" value="2"/>
</dbReference>
<evidence type="ECO:0000256" key="6">
    <source>
        <dbReference type="SAM" id="Phobius"/>
    </source>
</evidence>
<feature type="transmembrane region" description="Helical" evidence="6">
    <location>
        <begin position="374"/>
        <end position="392"/>
    </location>
</feature>
<feature type="transmembrane region" description="Helical" evidence="6">
    <location>
        <begin position="699"/>
        <end position="721"/>
    </location>
</feature>
<reference evidence="8" key="2">
    <citation type="submission" date="2020-09" db="EMBL/GenBank/DDBJ databases">
        <authorList>
            <person name="Sun Q."/>
            <person name="Ohkuma M."/>
        </authorList>
    </citation>
    <scope>NUCLEOTIDE SEQUENCE</scope>
    <source>
        <strain evidence="8">JCM 31311</strain>
    </source>
</reference>
<comment type="subcellular location">
    <subcellularLocation>
        <location evidence="1">Cell membrane</location>
        <topology evidence="1">Multi-pass membrane protein</topology>
    </subcellularLocation>
</comment>